<feature type="chain" id="PRO_5045252885" evidence="1">
    <location>
        <begin position="23"/>
        <end position="126"/>
    </location>
</feature>
<proteinExistence type="predicted"/>
<accession>A0ABS9J5P2</accession>
<reference evidence="2 3" key="1">
    <citation type="submission" date="2021-01" db="EMBL/GenBank/DDBJ databases">
        <title>Genome sequencing of Joostella atrarenae M1-2 (= KCTC 23194).</title>
        <authorList>
            <person name="Zakaria M.R."/>
            <person name="Lam M.Q."/>
            <person name="Chong C.S."/>
        </authorList>
    </citation>
    <scope>NUCLEOTIDE SEQUENCE [LARGE SCALE GENOMIC DNA]</scope>
    <source>
        <strain evidence="2 3">M1-2</strain>
    </source>
</reference>
<evidence type="ECO:0000313" key="2">
    <source>
        <dbReference type="EMBL" id="MCF8715737.1"/>
    </source>
</evidence>
<dbReference type="EMBL" id="JAETXX010000009">
    <property type="protein sequence ID" value="MCF8715737.1"/>
    <property type="molecule type" value="Genomic_DNA"/>
</dbReference>
<dbReference type="RefSeq" id="WP_236959700.1">
    <property type="nucleotide sequence ID" value="NZ_JAETXX010000009.1"/>
</dbReference>
<evidence type="ECO:0000313" key="3">
    <source>
        <dbReference type="Proteomes" id="UP000829517"/>
    </source>
</evidence>
<feature type="signal peptide" evidence="1">
    <location>
        <begin position="1"/>
        <end position="22"/>
    </location>
</feature>
<organism evidence="2 3">
    <name type="scientific">Joostella atrarenae</name>
    <dbReference type="NCBI Taxonomy" id="679257"/>
    <lineage>
        <taxon>Bacteria</taxon>
        <taxon>Pseudomonadati</taxon>
        <taxon>Bacteroidota</taxon>
        <taxon>Flavobacteriia</taxon>
        <taxon>Flavobacteriales</taxon>
        <taxon>Flavobacteriaceae</taxon>
        <taxon>Joostella</taxon>
    </lineage>
</organism>
<keyword evidence="3" id="KW-1185">Reference proteome</keyword>
<sequence length="126" mass="14204">MKNLALILAFVASILFVNTSEAQSDFPKADFLNTMNSFDDIGLNLSSDQSSELKDLNSGMVDKVFSVLNSDKDKESKISELKNIKSDTKKKGIDILGEDNFKSYKKSMKKKLKPFKRKTKLVKFVL</sequence>
<name>A0ABS9J5P2_9FLAO</name>
<evidence type="ECO:0000256" key="1">
    <source>
        <dbReference type="SAM" id="SignalP"/>
    </source>
</evidence>
<gene>
    <name evidence="2" type="ORF">JM658_12955</name>
</gene>
<keyword evidence="1" id="KW-0732">Signal</keyword>
<dbReference type="Proteomes" id="UP000829517">
    <property type="component" value="Unassembled WGS sequence"/>
</dbReference>
<comment type="caution">
    <text evidence="2">The sequence shown here is derived from an EMBL/GenBank/DDBJ whole genome shotgun (WGS) entry which is preliminary data.</text>
</comment>
<protein>
    <submittedName>
        <fullName evidence="2">Uncharacterized protein</fullName>
    </submittedName>
</protein>